<feature type="compositionally biased region" description="Low complexity" evidence="1">
    <location>
        <begin position="260"/>
        <end position="269"/>
    </location>
</feature>
<dbReference type="EMBL" id="AGNL01045212">
    <property type="protein sequence ID" value="EJK48994.1"/>
    <property type="molecule type" value="Genomic_DNA"/>
</dbReference>
<sequence length="355" mass="37654">MNTTQTLAASALDLDRTSTARKNQRQFSGREDATSPSRTENTAPTRAGTMVRPNSAQSAEEGAIARLRERIASDRPPAAGAAGAAGAAIRMPPGMTSAAGGGTARRRSGGGQPVEQEGVLGHDRHTERLHTACPQGEGYTRGGQDWQRQDAGLPRAAPREAVPAAVHARRRAGGGRPLADARAGRADLPGPEVDRDVPQFLRGSARGSWPMRQIDSTSDKPDSRFPLCSCRQEGVRTRAAPRATHEHRRGHARPAPPAPRADVGVRGRPGLPPGPRRGRPDTRPRLPGADGADTRLPPPGQRRRGDERRRGLREADDAFLGDADEEGRGPGRAEPAQAGVPGRARQGDVEDAQEP</sequence>
<protein>
    <submittedName>
        <fullName evidence="2">Uncharacterized protein</fullName>
    </submittedName>
</protein>
<feature type="compositionally biased region" description="Low complexity" evidence="1">
    <location>
        <begin position="78"/>
        <end position="98"/>
    </location>
</feature>
<evidence type="ECO:0000313" key="3">
    <source>
        <dbReference type="Proteomes" id="UP000266841"/>
    </source>
</evidence>
<reference evidence="2 3" key="1">
    <citation type="journal article" date="2012" name="Genome Biol.">
        <title>Genome and low-iron response of an oceanic diatom adapted to chronic iron limitation.</title>
        <authorList>
            <person name="Lommer M."/>
            <person name="Specht M."/>
            <person name="Roy A.S."/>
            <person name="Kraemer L."/>
            <person name="Andreson R."/>
            <person name="Gutowska M.A."/>
            <person name="Wolf J."/>
            <person name="Bergner S.V."/>
            <person name="Schilhabel M.B."/>
            <person name="Klostermeier U.C."/>
            <person name="Beiko R.G."/>
            <person name="Rosenstiel P."/>
            <person name="Hippler M."/>
            <person name="Laroche J."/>
        </authorList>
    </citation>
    <scope>NUCLEOTIDE SEQUENCE [LARGE SCALE GENOMIC DNA]</scope>
    <source>
        <strain evidence="2 3">CCMP1005</strain>
    </source>
</reference>
<dbReference type="Proteomes" id="UP000266841">
    <property type="component" value="Unassembled WGS sequence"/>
</dbReference>
<feature type="compositionally biased region" description="Basic and acidic residues" evidence="1">
    <location>
        <begin position="303"/>
        <end position="316"/>
    </location>
</feature>
<keyword evidence="3" id="KW-1185">Reference proteome</keyword>
<feature type="compositionally biased region" description="Polar residues" evidence="1">
    <location>
        <begin position="34"/>
        <end position="44"/>
    </location>
</feature>
<organism evidence="2 3">
    <name type="scientific">Thalassiosira oceanica</name>
    <name type="common">Marine diatom</name>
    <dbReference type="NCBI Taxonomy" id="159749"/>
    <lineage>
        <taxon>Eukaryota</taxon>
        <taxon>Sar</taxon>
        <taxon>Stramenopiles</taxon>
        <taxon>Ochrophyta</taxon>
        <taxon>Bacillariophyta</taxon>
        <taxon>Coscinodiscophyceae</taxon>
        <taxon>Thalassiosirophycidae</taxon>
        <taxon>Thalassiosirales</taxon>
        <taxon>Thalassiosiraceae</taxon>
        <taxon>Thalassiosira</taxon>
    </lineage>
</organism>
<dbReference type="AlphaFoldDB" id="K0R9S5"/>
<feature type="compositionally biased region" description="Low complexity" evidence="1">
    <location>
        <begin position="154"/>
        <end position="166"/>
    </location>
</feature>
<accession>K0R9S5</accession>
<proteinExistence type="predicted"/>
<feature type="compositionally biased region" description="Low complexity" evidence="1">
    <location>
        <begin position="177"/>
        <end position="190"/>
    </location>
</feature>
<evidence type="ECO:0000256" key="1">
    <source>
        <dbReference type="SAM" id="MobiDB-lite"/>
    </source>
</evidence>
<evidence type="ECO:0000313" key="2">
    <source>
        <dbReference type="EMBL" id="EJK48994.1"/>
    </source>
</evidence>
<feature type="compositionally biased region" description="Basic and acidic residues" evidence="1">
    <location>
        <begin position="120"/>
        <end position="130"/>
    </location>
</feature>
<feature type="region of interest" description="Disordered" evidence="1">
    <location>
        <begin position="1"/>
        <end position="355"/>
    </location>
</feature>
<comment type="caution">
    <text evidence="2">The sequence shown here is derived from an EMBL/GenBank/DDBJ whole genome shotgun (WGS) entry which is preliminary data.</text>
</comment>
<name>K0R9S5_THAOC</name>
<gene>
    <name evidence="2" type="ORF">THAOC_32167</name>
</gene>